<evidence type="ECO:0000313" key="14">
    <source>
        <dbReference type="Proteomes" id="UP000713985"/>
    </source>
</evidence>
<keyword evidence="9" id="KW-0282">Flagellum</keyword>
<dbReference type="AlphaFoldDB" id="A0A6A7YYG6"/>
<dbReference type="Pfam" id="PF13144">
    <property type="entry name" value="ChapFlgA"/>
    <property type="match status" value="1"/>
</dbReference>
<dbReference type="Gene3D" id="2.30.30.760">
    <property type="match status" value="1"/>
</dbReference>
<evidence type="ECO:0000313" key="12">
    <source>
        <dbReference type="Proteomes" id="UP000437970"/>
    </source>
</evidence>
<comment type="caution">
    <text evidence="9">The sequence shown here is derived from an EMBL/GenBank/DDBJ whole genome shotgun (WGS) entry which is preliminary data.</text>
</comment>
<gene>
    <name evidence="9" type="primary">flgA</name>
    <name evidence="10" type="ORF">GHN41_20285</name>
    <name evidence="9" type="ORF">GHN86_18670</name>
    <name evidence="8" type="ORF">GHN94_22635</name>
    <name evidence="11" type="ORF">GHO29_13335</name>
</gene>
<accession>A0A6A7YYG6</accession>
<dbReference type="InterPro" id="IPR017585">
    <property type="entry name" value="SAF_FlgA"/>
</dbReference>
<dbReference type="GO" id="GO:0042597">
    <property type="term" value="C:periplasmic space"/>
    <property type="evidence" value="ECO:0007669"/>
    <property type="project" value="UniProtKB-SubCell"/>
</dbReference>
<dbReference type="Proteomes" id="UP000443000">
    <property type="component" value="Unassembled WGS sequence"/>
</dbReference>
<protein>
    <recommendedName>
        <fullName evidence="3">Flagella basal body P-ring formation protein FlgA</fullName>
    </recommendedName>
</protein>
<evidence type="ECO:0000256" key="6">
    <source>
        <dbReference type="ARBA" id="ARBA00025643"/>
    </source>
</evidence>
<comment type="subcellular location">
    <subcellularLocation>
        <location evidence="1">Periplasm</location>
    </subcellularLocation>
</comment>
<feature type="domain" description="SAF" evidence="7">
    <location>
        <begin position="139"/>
        <end position="201"/>
    </location>
</feature>
<evidence type="ECO:0000256" key="5">
    <source>
        <dbReference type="ARBA" id="ARBA00022764"/>
    </source>
</evidence>
<dbReference type="NCBIfam" id="TIGR03170">
    <property type="entry name" value="flgA_cterm"/>
    <property type="match status" value="1"/>
</dbReference>
<evidence type="ECO:0000313" key="8">
    <source>
        <dbReference type="EMBL" id="MQT28594.1"/>
    </source>
</evidence>
<evidence type="ECO:0000256" key="4">
    <source>
        <dbReference type="ARBA" id="ARBA00022729"/>
    </source>
</evidence>
<evidence type="ECO:0000313" key="13">
    <source>
        <dbReference type="Proteomes" id="UP000443000"/>
    </source>
</evidence>
<dbReference type="EMBL" id="WIWP01000086">
    <property type="protein sequence ID" value="MQT28594.1"/>
    <property type="molecule type" value="Genomic_DNA"/>
</dbReference>
<dbReference type="GO" id="GO:0044780">
    <property type="term" value="P:bacterial-type flagellum assembly"/>
    <property type="evidence" value="ECO:0007669"/>
    <property type="project" value="InterPro"/>
</dbReference>
<dbReference type="EMBL" id="WIVW01000015">
    <property type="protein sequence ID" value="MQU27470.1"/>
    <property type="molecule type" value="Genomic_DNA"/>
</dbReference>
<dbReference type="PANTHER" id="PTHR36307:SF1">
    <property type="entry name" value="FLAGELLA BASAL BODY P-RING FORMATION PROTEIN FLGA"/>
    <property type="match status" value="1"/>
</dbReference>
<dbReference type="SMART" id="SM00858">
    <property type="entry name" value="SAF"/>
    <property type="match status" value="1"/>
</dbReference>
<keyword evidence="9" id="KW-0969">Cilium</keyword>
<evidence type="ECO:0000256" key="1">
    <source>
        <dbReference type="ARBA" id="ARBA00004418"/>
    </source>
</evidence>
<keyword evidence="4" id="KW-0732">Signal</keyword>
<dbReference type="OrthoDB" id="6539695at2"/>
<evidence type="ECO:0000313" key="9">
    <source>
        <dbReference type="EMBL" id="MQT82071.1"/>
    </source>
</evidence>
<evidence type="ECO:0000259" key="7">
    <source>
        <dbReference type="SMART" id="SM00858"/>
    </source>
</evidence>
<keyword evidence="5" id="KW-0574">Periplasm</keyword>
<reference evidence="12 13" key="1">
    <citation type="submission" date="2019-10" db="EMBL/GenBank/DDBJ databases">
        <title>Evaluation of single-gene subtyping targets for Pseudomonas.</title>
        <authorList>
            <person name="Reichler S.J."/>
            <person name="Orsi R.H."/>
            <person name="Wiedmann M."/>
            <person name="Martin N.H."/>
            <person name="Murphy S.I."/>
        </authorList>
    </citation>
    <scope>NUCLEOTIDE SEQUENCE</scope>
    <source>
        <strain evidence="8 14">FSL R10-0802</strain>
        <strain evidence="10 13">FSL R10-1594</strain>
        <strain evidence="11 12">FSL R10-1984</strain>
        <strain evidence="9">FSL R10-2339</strain>
    </source>
</reference>
<proteinExistence type="inferred from homology"/>
<keyword evidence="14" id="KW-1185">Reference proteome</keyword>
<name>A0A6A7YYG6_9PSED</name>
<dbReference type="InterPro" id="IPR013974">
    <property type="entry name" value="SAF"/>
</dbReference>
<dbReference type="Proteomes" id="UP000437970">
    <property type="component" value="Unassembled WGS sequence"/>
</dbReference>
<dbReference type="Proteomes" id="UP000713985">
    <property type="component" value="Unassembled WGS sequence"/>
</dbReference>
<evidence type="ECO:0000313" key="11">
    <source>
        <dbReference type="EMBL" id="MQU27470.1"/>
    </source>
</evidence>
<comment type="function">
    <text evidence="6">Involved in the assembly process of the P-ring formation. It may associate with FlgF on the rod constituting a structure essential for the P-ring assembly or may act as a modulator protein for the P-ring assembly.</text>
</comment>
<sequence length="264" mass="28709">MNKRDCSDAVSLPPLGRCAQRCGNGISAFAAISLIALLLRPEAVSADDTFSAQINDAVHRYFTQRLSEKASAEAWNGLRFTHKVFALPADLPQRACPQPLQVETEQQPSSVLGRKRVRLTCVGQPDSSITVTAQATVFIRAVVATQILEREEPITGAMLAVREVSLGKQDQAYFNRINQVEGLSAKRRIRADQALTQEMLTSPWLVRRGERVVMQARHGAIQANTDGEALADGRKGDVIRVKNVTSGKVIEAQVTGTGVVSSTF</sequence>
<dbReference type="EMBL" id="WIVT01000034">
    <property type="protein sequence ID" value="MQU18770.1"/>
    <property type="molecule type" value="Genomic_DNA"/>
</dbReference>
<comment type="similarity">
    <text evidence="2">Belongs to the FlgA family.</text>
</comment>
<dbReference type="CDD" id="cd11614">
    <property type="entry name" value="SAF_CpaB_FlgA_like"/>
    <property type="match status" value="1"/>
</dbReference>
<organism evidence="9">
    <name type="scientific">Pseudomonas helleri</name>
    <dbReference type="NCBI Taxonomy" id="1608996"/>
    <lineage>
        <taxon>Bacteria</taxon>
        <taxon>Pseudomonadati</taxon>
        <taxon>Pseudomonadota</taxon>
        <taxon>Gammaproteobacteria</taxon>
        <taxon>Pseudomonadales</taxon>
        <taxon>Pseudomonadaceae</taxon>
        <taxon>Pseudomonas</taxon>
    </lineage>
</organism>
<evidence type="ECO:0000256" key="3">
    <source>
        <dbReference type="ARBA" id="ARBA00014754"/>
    </source>
</evidence>
<dbReference type="Gene3D" id="3.90.1210.10">
    <property type="entry name" value="Antifreeze-like/N-acetylneuraminic acid synthase C-terminal domain"/>
    <property type="match status" value="1"/>
</dbReference>
<evidence type="ECO:0000256" key="2">
    <source>
        <dbReference type="ARBA" id="ARBA00010474"/>
    </source>
</evidence>
<evidence type="ECO:0000313" key="10">
    <source>
        <dbReference type="EMBL" id="MQU18770.1"/>
    </source>
</evidence>
<keyword evidence="9" id="KW-0966">Cell projection</keyword>
<dbReference type="InterPro" id="IPR039246">
    <property type="entry name" value="Flagellar_FlgA"/>
</dbReference>
<dbReference type="EMBL" id="WIWC01000039">
    <property type="protein sequence ID" value="MQT82071.1"/>
    <property type="molecule type" value="Genomic_DNA"/>
</dbReference>
<dbReference type="PANTHER" id="PTHR36307">
    <property type="entry name" value="FLAGELLA BASAL BODY P-RING FORMATION PROTEIN FLGA"/>
    <property type="match status" value="1"/>
</dbReference>